<dbReference type="RefSeq" id="WP_102631058.1">
    <property type="nucleotide sequence ID" value="NZ_CADIJZ010000002.1"/>
</dbReference>
<gene>
    <name evidence="2" type="ORF">C0Z16_04765</name>
    <name evidence="1" type="ORF">LMG27174_00825</name>
</gene>
<reference evidence="1 4" key="2">
    <citation type="submission" date="2020-04" db="EMBL/GenBank/DDBJ databases">
        <authorList>
            <person name="De Canck E."/>
        </authorList>
    </citation>
    <scope>NUCLEOTIDE SEQUENCE [LARGE SCALE GENOMIC DNA]</scope>
    <source>
        <strain evidence="1 4">LMG 27174</strain>
    </source>
</reference>
<dbReference type="EMBL" id="PNXY01000003">
    <property type="protein sequence ID" value="PMS32864.1"/>
    <property type="molecule type" value="Genomic_DNA"/>
</dbReference>
<proteinExistence type="predicted"/>
<dbReference type="Proteomes" id="UP000235659">
    <property type="component" value="Unassembled WGS sequence"/>
</dbReference>
<evidence type="ECO:0000313" key="3">
    <source>
        <dbReference type="Proteomes" id="UP000235659"/>
    </source>
</evidence>
<evidence type="ECO:0000313" key="4">
    <source>
        <dbReference type="Proteomes" id="UP000494205"/>
    </source>
</evidence>
<dbReference type="EMBL" id="CADIJZ010000002">
    <property type="protein sequence ID" value="CAB3645575.1"/>
    <property type="molecule type" value="Genomic_DNA"/>
</dbReference>
<accession>A0A2N7WU06</accession>
<reference evidence="2 3" key="1">
    <citation type="submission" date="2018-01" db="EMBL/GenBank/DDBJ databases">
        <title>Whole genome analyses suggest that Burkholderia sensu lato contains two further novel genera in the rhizoxinica-symbiotica group Mycetohabitans gen. nov., and Trinickia gen. nov.: implications for the evolution of diazotrophy and nodulation in the Burkholderiaceae.</title>
        <authorList>
            <person name="Estrada-de los Santos P."/>
            <person name="Palmer M."/>
            <person name="Chavez-Ramirez B."/>
            <person name="Beukes C."/>
            <person name="Steenkamp E.T."/>
            <person name="Hirsch A.M."/>
            <person name="Manyaka P."/>
            <person name="Maluk M."/>
            <person name="Lafos M."/>
            <person name="Crook M."/>
            <person name="Gross E."/>
            <person name="Simon M.F."/>
            <person name="Bueno dos Reis Junior F."/>
            <person name="Poole P.S."/>
            <person name="Venter S.N."/>
            <person name="James E.K."/>
        </authorList>
    </citation>
    <scope>NUCLEOTIDE SEQUENCE [LARGE SCALE GENOMIC DNA]</scope>
    <source>
        <strain evidence="2 3">WSM 3937</strain>
    </source>
</reference>
<dbReference type="AlphaFoldDB" id="A0A2N7WU06"/>
<organism evidence="1 4">
    <name type="scientific">Paraburkholderia rhynchosiae</name>
    <dbReference type="NCBI Taxonomy" id="487049"/>
    <lineage>
        <taxon>Bacteria</taxon>
        <taxon>Pseudomonadati</taxon>
        <taxon>Pseudomonadota</taxon>
        <taxon>Betaproteobacteria</taxon>
        <taxon>Burkholderiales</taxon>
        <taxon>Burkholderiaceae</taxon>
        <taxon>Paraburkholderia</taxon>
    </lineage>
</organism>
<keyword evidence="3" id="KW-1185">Reference proteome</keyword>
<evidence type="ECO:0000313" key="2">
    <source>
        <dbReference type="EMBL" id="PMS32864.1"/>
    </source>
</evidence>
<protein>
    <submittedName>
        <fullName evidence="1">Uncharacterized protein</fullName>
    </submittedName>
</protein>
<dbReference type="Proteomes" id="UP000494205">
    <property type="component" value="Unassembled WGS sequence"/>
</dbReference>
<evidence type="ECO:0000313" key="1">
    <source>
        <dbReference type="EMBL" id="CAB3645575.1"/>
    </source>
</evidence>
<name>A0A2N7WU06_9BURK</name>
<sequence length="97" mass="10563">MTKSTSKRLAAQTGTTTAERIVSTEAAIAHALIVGDDTHELRVFLAEQRAALYAEQSASATATASAQEAEQQRIRERASQLDAEFNQRLARINFTKA</sequence>